<dbReference type="GO" id="GO:0008017">
    <property type="term" value="F:microtubule binding"/>
    <property type="evidence" value="ECO:0007669"/>
    <property type="project" value="TreeGrafter"/>
</dbReference>
<dbReference type="GO" id="GO:0005777">
    <property type="term" value="C:peroxisome"/>
    <property type="evidence" value="ECO:0007669"/>
    <property type="project" value="TreeGrafter"/>
</dbReference>
<dbReference type="PROSITE" id="PS51388">
    <property type="entry name" value="GED"/>
    <property type="match status" value="1"/>
</dbReference>
<dbReference type="GO" id="GO:0048312">
    <property type="term" value="P:intracellular distribution of mitochondria"/>
    <property type="evidence" value="ECO:0007669"/>
    <property type="project" value="TreeGrafter"/>
</dbReference>
<dbReference type="InterPro" id="IPR003130">
    <property type="entry name" value="GED"/>
</dbReference>
<proteinExistence type="predicted"/>
<dbReference type="Gene3D" id="1.20.120.1240">
    <property type="entry name" value="Dynamin, middle domain"/>
    <property type="match status" value="1"/>
</dbReference>
<feature type="non-terminal residue" evidence="2">
    <location>
        <position position="1"/>
    </location>
</feature>
<organism evidence="2 3">
    <name type="scientific">Rozella allomycis (strain CSF55)</name>
    <dbReference type="NCBI Taxonomy" id="988480"/>
    <lineage>
        <taxon>Eukaryota</taxon>
        <taxon>Fungi</taxon>
        <taxon>Fungi incertae sedis</taxon>
        <taxon>Cryptomycota</taxon>
        <taxon>Cryptomycota incertae sedis</taxon>
        <taxon>Rozella</taxon>
    </lineage>
</organism>
<dbReference type="EMBL" id="ML006761">
    <property type="protein sequence ID" value="RKP16262.1"/>
    <property type="molecule type" value="Genomic_DNA"/>
</dbReference>
<dbReference type="PANTHER" id="PTHR11566">
    <property type="entry name" value="DYNAMIN"/>
    <property type="match status" value="1"/>
</dbReference>
<dbReference type="GO" id="GO:0006897">
    <property type="term" value="P:endocytosis"/>
    <property type="evidence" value="ECO:0007669"/>
    <property type="project" value="TreeGrafter"/>
</dbReference>
<gene>
    <name evidence="2" type="ORF">ROZALSC1DRAFT_17786</name>
</gene>
<dbReference type="GO" id="GO:0003924">
    <property type="term" value="F:GTPase activity"/>
    <property type="evidence" value="ECO:0007669"/>
    <property type="project" value="InterPro"/>
</dbReference>
<dbReference type="GO" id="GO:0016020">
    <property type="term" value="C:membrane"/>
    <property type="evidence" value="ECO:0007669"/>
    <property type="project" value="TreeGrafter"/>
</dbReference>
<dbReference type="InterPro" id="IPR022812">
    <property type="entry name" value="Dynamin"/>
</dbReference>
<dbReference type="AlphaFoldDB" id="A0A4P9YBP0"/>
<evidence type="ECO:0000259" key="1">
    <source>
        <dbReference type="PROSITE" id="PS51388"/>
    </source>
</evidence>
<name>A0A4P9YBP0_ROZAC</name>
<dbReference type="GO" id="GO:0000266">
    <property type="term" value="P:mitochondrial fission"/>
    <property type="evidence" value="ECO:0007669"/>
    <property type="project" value="TreeGrafter"/>
</dbReference>
<evidence type="ECO:0000313" key="3">
    <source>
        <dbReference type="Proteomes" id="UP000281549"/>
    </source>
</evidence>
<dbReference type="GO" id="GO:0005874">
    <property type="term" value="C:microtubule"/>
    <property type="evidence" value="ECO:0007669"/>
    <property type="project" value="TreeGrafter"/>
</dbReference>
<evidence type="ECO:0000313" key="2">
    <source>
        <dbReference type="EMBL" id="RKP16262.1"/>
    </source>
</evidence>
<dbReference type="SMART" id="SM00302">
    <property type="entry name" value="GED"/>
    <property type="match status" value="1"/>
</dbReference>
<dbReference type="GO" id="GO:0005739">
    <property type="term" value="C:mitochondrion"/>
    <property type="evidence" value="ECO:0007669"/>
    <property type="project" value="TreeGrafter"/>
</dbReference>
<feature type="domain" description="GED" evidence="1">
    <location>
        <begin position="1"/>
        <end position="70"/>
    </location>
</feature>
<sequence>VTKAIMHFLVNYSKEMLQNQLVQELYKEDFFNELLQEDELIAKERAKCKTMLEVYRKASSIVNEIRDVNITL</sequence>
<reference evidence="3" key="1">
    <citation type="journal article" date="2018" name="Nat. Microbiol.">
        <title>Leveraging single-cell genomics to expand the fungal tree of life.</title>
        <authorList>
            <person name="Ahrendt S.R."/>
            <person name="Quandt C.A."/>
            <person name="Ciobanu D."/>
            <person name="Clum A."/>
            <person name="Salamov A."/>
            <person name="Andreopoulos B."/>
            <person name="Cheng J.F."/>
            <person name="Woyke T."/>
            <person name="Pelin A."/>
            <person name="Henrissat B."/>
            <person name="Reynolds N.K."/>
            <person name="Benny G.L."/>
            <person name="Smith M.E."/>
            <person name="James T.Y."/>
            <person name="Grigoriev I.V."/>
        </authorList>
    </citation>
    <scope>NUCLEOTIDE SEQUENCE [LARGE SCALE GENOMIC DNA]</scope>
    <source>
        <strain evidence="3">CSF55</strain>
    </source>
</reference>
<dbReference type="Proteomes" id="UP000281549">
    <property type="component" value="Unassembled WGS sequence"/>
</dbReference>
<dbReference type="InterPro" id="IPR020850">
    <property type="entry name" value="GED_dom"/>
</dbReference>
<dbReference type="Pfam" id="PF02212">
    <property type="entry name" value="GED"/>
    <property type="match status" value="1"/>
</dbReference>
<dbReference type="PANTHER" id="PTHR11566:SF235">
    <property type="entry name" value="DYNAMIN-RELATED PROTEIN DNM1"/>
    <property type="match status" value="1"/>
</dbReference>
<accession>A0A4P9YBP0</accession>
<dbReference type="GO" id="GO:0016559">
    <property type="term" value="P:peroxisome fission"/>
    <property type="evidence" value="ECO:0007669"/>
    <property type="project" value="TreeGrafter"/>
</dbReference>
<protein>
    <submittedName>
        <fullName evidence="2">Putative GTPase</fullName>
    </submittedName>
</protein>
<dbReference type="GO" id="GO:0005525">
    <property type="term" value="F:GTP binding"/>
    <property type="evidence" value="ECO:0007669"/>
    <property type="project" value="InterPro"/>
</dbReference>